<feature type="binding site" evidence="7">
    <location>
        <position position="277"/>
    </location>
    <ligand>
        <name>FMN</name>
        <dbReference type="ChEBI" id="CHEBI:58210"/>
    </ligand>
</feature>
<feature type="binding site" evidence="7">
    <location>
        <position position="299"/>
    </location>
    <ligand>
        <name>FMN</name>
        <dbReference type="ChEBI" id="CHEBI:58210"/>
    </ligand>
</feature>
<dbReference type="PANTHER" id="PTHR10578">
    <property type="entry name" value="S -2-HYDROXY-ACID OXIDASE-RELATED"/>
    <property type="match status" value="1"/>
</dbReference>
<dbReference type="EMBL" id="FNTL01000004">
    <property type="protein sequence ID" value="SEC63296.1"/>
    <property type="molecule type" value="Genomic_DNA"/>
</dbReference>
<dbReference type="GO" id="GO:0005886">
    <property type="term" value="C:plasma membrane"/>
    <property type="evidence" value="ECO:0007669"/>
    <property type="project" value="TreeGrafter"/>
</dbReference>
<accession>A0A1H4U3H0</accession>
<comment type="similarity">
    <text evidence="5">Belongs to the FMN-dependent alpha-hydroxy acid dehydrogenase family.</text>
</comment>
<evidence type="ECO:0000313" key="10">
    <source>
        <dbReference type="Proteomes" id="UP000183407"/>
    </source>
</evidence>
<dbReference type="GO" id="GO:0004459">
    <property type="term" value="F:L-lactate dehydrogenase (NAD+) activity"/>
    <property type="evidence" value="ECO:0007669"/>
    <property type="project" value="TreeGrafter"/>
</dbReference>
<dbReference type="InterPro" id="IPR008259">
    <property type="entry name" value="FMN_hydac_DH_AS"/>
</dbReference>
<dbReference type="GO" id="GO:0010181">
    <property type="term" value="F:FMN binding"/>
    <property type="evidence" value="ECO:0007669"/>
    <property type="project" value="InterPro"/>
</dbReference>
<evidence type="ECO:0000259" key="8">
    <source>
        <dbReference type="PROSITE" id="PS51349"/>
    </source>
</evidence>
<protein>
    <submittedName>
        <fullName evidence="9">L-lactate dehydrogenase (Cytochrome)</fullName>
    </submittedName>
</protein>
<comment type="cofactor">
    <cofactor evidence="1">
        <name>FMN</name>
        <dbReference type="ChEBI" id="CHEBI:58210"/>
    </cofactor>
</comment>
<evidence type="ECO:0000256" key="6">
    <source>
        <dbReference type="PIRSR" id="PIRSR000138-1"/>
    </source>
</evidence>
<dbReference type="PROSITE" id="PS51349">
    <property type="entry name" value="FMN_HYDROXY_ACID_DH_2"/>
    <property type="match status" value="1"/>
</dbReference>
<dbReference type="SUPFAM" id="SSF51395">
    <property type="entry name" value="FMN-linked oxidoreductases"/>
    <property type="match status" value="1"/>
</dbReference>
<feature type="binding site" evidence="7">
    <location>
        <position position="48"/>
    </location>
    <ligand>
        <name>glyoxylate</name>
        <dbReference type="ChEBI" id="CHEBI:36655"/>
    </ligand>
</feature>
<feature type="binding site" evidence="7">
    <location>
        <position position="188"/>
    </location>
    <ligand>
        <name>glyoxylate</name>
        <dbReference type="ChEBI" id="CHEBI:36655"/>
    </ligand>
</feature>
<feature type="binding site" evidence="7">
    <location>
        <begin position="355"/>
        <end position="356"/>
    </location>
    <ligand>
        <name>FMN</name>
        <dbReference type="ChEBI" id="CHEBI:58210"/>
    </ligand>
</feature>
<feature type="binding site" evidence="7">
    <location>
        <begin position="100"/>
        <end position="102"/>
    </location>
    <ligand>
        <name>FMN</name>
        <dbReference type="ChEBI" id="CHEBI:58210"/>
    </ligand>
</feature>
<evidence type="ECO:0000256" key="4">
    <source>
        <dbReference type="ARBA" id="ARBA00023002"/>
    </source>
</evidence>
<keyword evidence="2 7" id="KW-0285">Flavoprotein</keyword>
<dbReference type="RefSeq" id="WP_240319727.1">
    <property type="nucleotide sequence ID" value="NZ_FNTL01000004.1"/>
</dbReference>
<evidence type="ECO:0000256" key="7">
    <source>
        <dbReference type="PIRSR" id="PIRSR000138-2"/>
    </source>
</evidence>
<dbReference type="PIRSF" id="PIRSF000138">
    <property type="entry name" value="Al-hdrx_acd_dh"/>
    <property type="match status" value="1"/>
</dbReference>
<dbReference type="InterPro" id="IPR012133">
    <property type="entry name" value="Alpha-hydoxy_acid_DH_FMN"/>
</dbReference>
<evidence type="ECO:0000256" key="1">
    <source>
        <dbReference type="ARBA" id="ARBA00001917"/>
    </source>
</evidence>
<dbReference type="Pfam" id="PF01070">
    <property type="entry name" value="FMN_dh"/>
    <property type="match status" value="1"/>
</dbReference>
<dbReference type="Gene3D" id="3.20.20.70">
    <property type="entry name" value="Aldolase class I"/>
    <property type="match status" value="1"/>
</dbReference>
<keyword evidence="4" id="KW-0560">Oxidoreductase</keyword>
<organism evidence="9 10">
    <name type="scientific">Rhodococcus jostii</name>
    <dbReference type="NCBI Taxonomy" id="132919"/>
    <lineage>
        <taxon>Bacteria</taxon>
        <taxon>Bacillati</taxon>
        <taxon>Actinomycetota</taxon>
        <taxon>Actinomycetes</taxon>
        <taxon>Mycobacteriales</taxon>
        <taxon>Nocardiaceae</taxon>
        <taxon>Rhodococcus</taxon>
    </lineage>
</organism>
<dbReference type="Proteomes" id="UP000183407">
    <property type="component" value="Unassembled WGS sequence"/>
</dbReference>
<dbReference type="AlphaFoldDB" id="A0A1H4U3H0"/>
<reference evidence="10" key="1">
    <citation type="submission" date="2016-10" db="EMBL/GenBank/DDBJ databases">
        <authorList>
            <person name="Varghese N."/>
        </authorList>
    </citation>
    <scope>NUCLEOTIDE SEQUENCE [LARGE SCALE GENOMIC DNA]</scope>
    <source>
        <strain evidence="10">DSM 44719</strain>
    </source>
</reference>
<keyword evidence="3 7" id="KW-0288">FMN</keyword>
<dbReference type="GO" id="GO:0009060">
    <property type="term" value="P:aerobic respiration"/>
    <property type="evidence" value="ECO:0007669"/>
    <property type="project" value="TreeGrafter"/>
</dbReference>
<dbReference type="InterPro" id="IPR013785">
    <property type="entry name" value="Aldolase_TIM"/>
</dbReference>
<sequence>MKLRDIRSLVNVEGPARSVSQRLARRCHSIEDVRKMAASRLPLSIFDYIEGGGEDEASVRRNLSSFDDWSFVPRWGAVENLDLASSLLGKPVAMPLMLSPTGGTRLFHPEGELGAARAASAANVPYGLAHLSTTPMELVSAHTPGLRRWFNIEPMADKGMLQALLDRTANAGYEALLVNVDCRAIGHRERDYRSGFTAPPSLKPRTVIEGALHPRWAWGFLRNDAIAFPNLDGTVPDGPMASTPDMWRTLLSGSYEPTDWDTLCDLRSRWSGPIVLKGCVSADDAAIAADIGIDAIQVSNHGGRQLDHMASPLDVLPEIVERVNGRVEIIVDGGIRRGSDVIKALALGANACAIGRPYLYGLAAAGEEGVAHVLRIFAEEMTRTMMLLGVSSIKELQDNGPALVRNRHAALARPATAHAESQSAAPKQKSSS</sequence>
<gene>
    <name evidence="9" type="ORF">SAMN04490220_2160</name>
</gene>
<proteinExistence type="inferred from homology"/>
<dbReference type="FunFam" id="3.20.20.70:FF:000029">
    <property type="entry name" value="L-lactate dehydrogenase"/>
    <property type="match status" value="1"/>
</dbReference>
<feature type="binding site" evidence="7">
    <location>
        <position position="301"/>
    </location>
    <ligand>
        <name>glyoxylate</name>
        <dbReference type="ChEBI" id="CHEBI:36655"/>
    </ligand>
</feature>
<dbReference type="CDD" id="cd02809">
    <property type="entry name" value="alpha_hydroxyacid_oxid_FMN"/>
    <property type="match status" value="1"/>
</dbReference>
<dbReference type="PANTHER" id="PTHR10578:SF107">
    <property type="entry name" value="2-HYDROXYACID OXIDASE 1"/>
    <property type="match status" value="1"/>
</dbReference>
<evidence type="ECO:0000256" key="5">
    <source>
        <dbReference type="ARBA" id="ARBA00024042"/>
    </source>
</evidence>
<feature type="binding site" evidence="7">
    <location>
        <position position="304"/>
    </location>
    <ligand>
        <name>glyoxylate</name>
        <dbReference type="ChEBI" id="CHEBI:36655"/>
    </ligand>
</feature>
<name>A0A1H4U3H0_RHOJO</name>
<evidence type="ECO:0000256" key="2">
    <source>
        <dbReference type="ARBA" id="ARBA00022630"/>
    </source>
</evidence>
<dbReference type="InterPro" id="IPR000262">
    <property type="entry name" value="FMN-dep_DH"/>
</dbReference>
<feature type="domain" description="FMN hydroxy acid dehydrogenase" evidence="8">
    <location>
        <begin position="22"/>
        <end position="406"/>
    </location>
</feature>
<evidence type="ECO:0000256" key="3">
    <source>
        <dbReference type="ARBA" id="ARBA00022643"/>
    </source>
</evidence>
<dbReference type="InterPro" id="IPR037396">
    <property type="entry name" value="FMN_HAD"/>
</dbReference>
<evidence type="ECO:0000313" key="9">
    <source>
        <dbReference type="EMBL" id="SEC63296.1"/>
    </source>
</evidence>
<dbReference type="PROSITE" id="PS00557">
    <property type="entry name" value="FMN_HYDROXY_ACID_DH_1"/>
    <property type="match status" value="1"/>
</dbReference>
<feature type="binding site" evidence="7">
    <location>
        <begin position="332"/>
        <end position="336"/>
    </location>
    <ligand>
        <name>FMN</name>
        <dbReference type="ChEBI" id="CHEBI:58210"/>
    </ligand>
</feature>
<feature type="active site" description="Proton acceptor" evidence="6">
    <location>
        <position position="301"/>
    </location>
</feature>